<dbReference type="InterPro" id="IPR003646">
    <property type="entry name" value="SH3-like_bac-type"/>
</dbReference>
<feature type="chain" id="PRO_5047070336" evidence="1">
    <location>
        <begin position="31"/>
        <end position="220"/>
    </location>
</feature>
<dbReference type="EMBL" id="JAOTJD010000015">
    <property type="protein sequence ID" value="MFD3264161.1"/>
    <property type="molecule type" value="Genomic_DNA"/>
</dbReference>
<keyword evidence="1" id="KW-0732">Signal</keyword>
<dbReference type="InterPro" id="IPR039567">
    <property type="entry name" value="Gly-zipper"/>
</dbReference>
<dbReference type="Pfam" id="PF13488">
    <property type="entry name" value="Gly-zipper_Omp"/>
    <property type="match status" value="1"/>
</dbReference>
<feature type="domain" description="SH3b" evidence="2">
    <location>
        <begin position="156"/>
        <end position="207"/>
    </location>
</feature>
<proteinExistence type="predicted"/>
<organism evidence="4 5">
    <name type="scientific">Phenylobacterium ferrooxidans</name>
    <dbReference type="NCBI Taxonomy" id="2982689"/>
    <lineage>
        <taxon>Bacteria</taxon>
        <taxon>Pseudomonadati</taxon>
        <taxon>Pseudomonadota</taxon>
        <taxon>Alphaproteobacteria</taxon>
        <taxon>Caulobacterales</taxon>
        <taxon>Caulobacteraceae</taxon>
        <taxon>Phenylobacterium</taxon>
    </lineage>
</organism>
<dbReference type="RefSeq" id="WP_377369609.1">
    <property type="nucleotide sequence ID" value="NZ_JAOTJD010000015.1"/>
</dbReference>
<reference evidence="4 5" key="1">
    <citation type="submission" date="2022-09" db="EMBL/GenBank/DDBJ databases">
        <title>New species of Phenylobacterium.</title>
        <authorList>
            <person name="Mieszkin S."/>
        </authorList>
    </citation>
    <scope>NUCLEOTIDE SEQUENCE [LARGE SCALE GENOMIC DNA]</scope>
    <source>
        <strain evidence="4 5">HK31-G</strain>
    </source>
</reference>
<protein>
    <submittedName>
        <fullName evidence="4">SH3 domain-containing protein</fullName>
    </submittedName>
</protein>
<dbReference type="Gene3D" id="2.30.30.40">
    <property type="entry name" value="SH3 Domains"/>
    <property type="match status" value="1"/>
</dbReference>
<accession>A0ABW6CPY0</accession>
<dbReference type="Pfam" id="PF08239">
    <property type="entry name" value="SH3_3"/>
    <property type="match status" value="1"/>
</dbReference>
<comment type="caution">
    <text evidence="4">The sequence shown here is derived from an EMBL/GenBank/DDBJ whole genome shotgun (WGS) entry which is preliminary data.</text>
</comment>
<dbReference type="Proteomes" id="UP001598130">
    <property type="component" value="Unassembled WGS sequence"/>
</dbReference>
<evidence type="ECO:0000256" key="1">
    <source>
        <dbReference type="SAM" id="SignalP"/>
    </source>
</evidence>
<keyword evidence="5" id="KW-1185">Reference proteome</keyword>
<evidence type="ECO:0000259" key="2">
    <source>
        <dbReference type="Pfam" id="PF08239"/>
    </source>
</evidence>
<sequence length="220" mass="22448">MQTSSKLIRSAAVATMAAALSVGAVSGASAQTNLSPVVGCDAPGNKQVGGALIGALLGAAAGSNLAKNDRGTGTAIGAVVGGATGSYVGCRMQRSDQGQNAYGYGQTYQPAYQQPAYQQPAYQQPATYSHSGYRLSGDISPARYVRDGGTFAASSKLNLRGAPSTSAHKVGSLRAGERFQALARVRGTDWILVGQDGVGVGYVSGRYAQPVGHQYASYGY</sequence>
<feature type="signal peptide" evidence="1">
    <location>
        <begin position="1"/>
        <end position="30"/>
    </location>
</feature>
<evidence type="ECO:0000259" key="3">
    <source>
        <dbReference type="Pfam" id="PF13488"/>
    </source>
</evidence>
<name>A0ABW6CPY0_9CAUL</name>
<evidence type="ECO:0000313" key="4">
    <source>
        <dbReference type="EMBL" id="MFD3264161.1"/>
    </source>
</evidence>
<evidence type="ECO:0000313" key="5">
    <source>
        <dbReference type="Proteomes" id="UP001598130"/>
    </source>
</evidence>
<gene>
    <name evidence="4" type="ORF">OCL97_09330</name>
</gene>
<feature type="domain" description="Glycine zipper" evidence="3">
    <location>
        <begin position="49"/>
        <end position="94"/>
    </location>
</feature>